<reference evidence="1 2" key="1">
    <citation type="submission" date="2024-07" db="EMBL/GenBank/DDBJ databases">
        <title>Section-level genome sequencing and comparative genomics of Aspergillus sections Usti and Cavernicolus.</title>
        <authorList>
            <consortium name="Lawrence Berkeley National Laboratory"/>
            <person name="Nybo J.L."/>
            <person name="Vesth T.C."/>
            <person name="Theobald S."/>
            <person name="Frisvad J.C."/>
            <person name="Larsen T.O."/>
            <person name="Kjaerboelling I."/>
            <person name="Rothschild-Mancinelli K."/>
            <person name="Lyhne E.K."/>
            <person name="Kogle M.E."/>
            <person name="Barry K."/>
            <person name="Clum A."/>
            <person name="Na H."/>
            <person name="Ledsgaard L."/>
            <person name="Lin J."/>
            <person name="Lipzen A."/>
            <person name="Kuo A."/>
            <person name="Riley R."/>
            <person name="Mondo S."/>
            <person name="Labutti K."/>
            <person name="Haridas S."/>
            <person name="Pangalinan J."/>
            <person name="Salamov A.A."/>
            <person name="Simmons B.A."/>
            <person name="Magnuson J.K."/>
            <person name="Chen J."/>
            <person name="Drula E."/>
            <person name="Henrissat B."/>
            <person name="Wiebenga A."/>
            <person name="Lubbers R.J."/>
            <person name="Gomes A.C."/>
            <person name="Macurrencykelacurrency M.R."/>
            <person name="Stajich J."/>
            <person name="Grigoriev I.V."/>
            <person name="Mortensen U.H."/>
            <person name="De Vries R.P."/>
            <person name="Baker S.E."/>
            <person name="Andersen M.R."/>
        </authorList>
    </citation>
    <scope>NUCLEOTIDE SEQUENCE [LARGE SCALE GENOMIC DNA]</scope>
    <source>
        <strain evidence="1 2">CBS 449.75</strain>
    </source>
</reference>
<proteinExistence type="predicted"/>
<dbReference type="GeneID" id="98139475"/>
<sequence>MSHRNRTHIAGVAPRKADLVVADLSVCHPFDFTTFPAEGDTPGYLGKVVLLFLQHSIMCQKPRVGG</sequence>
<evidence type="ECO:0000313" key="1">
    <source>
        <dbReference type="EMBL" id="KAL2866861.1"/>
    </source>
</evidence>
<name>A0ABR4LQY9_9EURO</name>
<accession>A0ABR4LQY9</accession>
<protein>
    <submittedName>
        <fullName evidence="1">Uncharacterized protein</fullName>
    </submittedName>
</protein>
<dbReference type="EMBL" id="JBFXLQ010000022">
    <property type="protein sequence ID" value="KAL2866861.1"/>
    <property type="molecule type" value="Genomic_DNA"/>
</dbReference>
<gene>
    <name evidence="1" type="ORF">BJX67DRAFT_118303</name>
</gene>
<organism evidence="1 2">
    <name type="scientific">Aspergillus lucknowensis</name>
    <dbReference type="NCBI Taxonomy" id="176173"/>
    <lineage>
        <taxon>Eukaryota</taxon>
        <taxon>Fungi</taxon>
        <taxon>Dikarya</taxon>
        <taxon>Ascomycota</taxon>
        <taxon>Pezizomycotina</taxon>
        <taxon>Eurotiomycetes</taxon>
        <taxon>Eurotiomycetidae</taxon>
        <taxon>Eurotiales</taxon>
        <taxon>Aspergillaceae</taxon>
        <taxon>Aspergillus</taxon>
        <taxon>Aspergillus subgen. Nidulantes</taxon>
    </lineage>
</organism>
<comment type="caution">
    <text evidence="1">The sequence shown here is derived from an EMBL/GenBank/DDBJ whole genome shotgun (WGS) entry which is preliminary data.</text>
</comment>
<keyword evidence="2" id="KW-1185">Reference proteome</keyword>
<dbReference type="RefSeq" id="XP_070885840.1">
    <property type="nucleotide sequence ID" value="XM_071024403.1"/>
</dbReference>
<dbReference type="Proteomes" id="UP001610432">
    <property type="component" value="Unassembled WGS sequence"/>
</dbReference>
<evidence type="ECO:0000313" key="2">
    <source>
        <dbReference type="Proteomes" id="UP001610432"/>
    </source>
</evidence>